<dbReference type="EMBL" id="JAUIRO010000005">
    <property type="protein sequence ID" value="KAK0714031.1"/>
    <property type="molecule type" value="Genomic_DNA"/>
</dbReference>
<keyword evidence="3" id="KW-1185">Reference proteome</keyword>
<accession>A0AA40ADV3</accession>
<sequence length="103" mass="11384">MAGGDEKRQEYLRYLWIDSLCIVQDSKRDWEEQYAQISRIYQGALVAIAAAAAPDCGAGFLRPRAQPLLPDPAVEIAPGGFATTCTASRCPWTDSSIYQKLPY</sequence>
<gene>
    <name evidence="2" type="ORF">B0T26DRAFT_678294</name>
</gene>
<dbReference type="PANTHER" id="PTHR33112:SF10">
    <property type="entry name" value="TOL"/>
    <property type="match status" value="1"/>
</dbReference>
<protein>
    <recommendedName>
        <fullName evidence="1">Heterokaryon incompatibility domain-containing protein</fullName>
    </recommendedName>
</protein>
<evidence type="ECO:0000313" key="2">
    <source>
        <dbReference type="EMBL" id="KAK0714031.1"/>
    </source>
</evidence>
<name>A0AA40ADV3_9PEZI</name>
<dbReference type="InterPro" id="IPR010730">
    <property type="entry name" value="HET"/>
</dbReference>
<evidence type="ECO:0000259" key="1">
    <source>
        <dbReference type="Pfam" id="PF06985"/>
    </source>
</evidence>
<dbReference type="AlphaFoldDB" id="A0AA40ADV3"/>
<dbReference type="Proteomes" id="UP001172101">
    <property type="component" value="Unassembled WGS sequence"/>
</dbReference>
<proteinExistence type="predicted"/>
<comment type="caution">
    <text evidence="2">The sequence shown here is derived from an EMBL/GenBank/DDBJ whole genome shotgun (WGS) entry which is preliminary data.</text>
</comment>
<dbReference type="PANTHER" id="PTHR33112">
    <property type="entry name" value="DOMAIN PROTEIN, PUTATIVE-RELATED"/>
    <property type="match status" value="1"/>
</dbReference>
<reference evidence="2" key="1">
    <citation type="submission" date="2023-06" db="EMBL/GenBank/DDBJ databases">
        <title>Genome-scale phylogeny and comparative genomics of the fungal order Sordariales.</title>
        <authorList>
            <consortium name="Lawrence Berkeley National Laboratory"/>
            <person name="Hensen N."/>
            <person name="Bonometti L."/>
            <person name="Westerberg I."/>
            <person name="Brannstrom I.O."/>
            <person name="Guillou S."/>
            <person name="Cros-Aarteil S."/>
            <person name="Calhoun S."/>
            <person name="Haridas S."/>
            <person name="Kuo A."/>
            <person name="Mondo S."/>
            <person name="Pangilinan J."/>
            <person name="Riley R."/>
            <person name="LaButti K."/>
            <person name="Andreopoulos B."/>
            <person name="Lipzen A."/>
            <person name="Chen C."/>
            <person name="Yanf M."/>
            <person name="Daum C."/>
            <person name="Ng V."/>
            <person name="Clum A."/>
            <person name="Steindorff A."/>
            <person name="Ohm R."/>
            <person name="Martin F."/>
            <person name="Silar P."/>
            <person name="Natvig D."/>
            <person name="Lalanne C."/>
            <person name="Gautier V."/>
            <person name="Ament-velasquez S.L."/>
            <person name="Kruys A."/>
            <person name="Hutchinson M.I."/>
            <person name="Powell A.J."/>
            <person name="Barry K."/>
            <person name="Miller A.N."/>
            <person name="Grigoriev I.V."/>
            <person name="Debuchy R."/>
            <person name="Gladieux P."/>
            <person name="Thoren M.H."/>
            <person name="Johannesson H."/>
        </authorList>
    </citation>
    <scope>NUCLEOTIDE SEQUENCE</scope>
    <source>
        <strain evidence="2">SMH2392-1A</strain>
    </source>
</reference>
<dbReference type="Pfam" id="PF06985">
    <property type="entry name" value="HET"/>
    <property type="match status" value="1"/>
</dbReference>
<dbReference type="RefSeq" id="XP_060295353.1">
    <property type="nucleotide sequence ID" value="XM_060440209.1"/>
</dbReference>
<evidence type="ECO:0000313" key="3">
    <source>
        <dbReference type="Proteomes" id="UP001172101"/>
    </source>
</evidence>
<organism evidence="2 3">
    <name type="scientific">Lasiosphaeria miniovina</name>
    <dbReference type="NCBI Taxonomy" id="1954250"/>
    <lineage>
        <taxon>Eukaryota</taxon>
        <taxon>Fungi</taxon>
        <taxon>Dikarya</taxon>
        <taxon>Ascomycota</taxon>
        <taxon>Pezizomycotina</taxon>
        <taxon>Sordariomycetes</taxon>
        <taxon>Sordariomycetidae</taxon>
        <taxon>Sordariales</taxon>
        <taxon>Lasiosphaeriaceae</taxon>
        <taxon>Lasiosphaeria</taxon>
    </lineage>
</organism>
<feature type="domain" description="Heterokaryon incompatibility" evidence="1">
    <location>
        <begin position="8"/>
        <end position="65"/>
    </location>
</feature>
<dbReference type="GeneID" id="85323479"/>